<dbReference type="GO" id="GO:0022625">
    <property type="term" value="C:cytosolic large ribosomal subunit"/>
    <property type="evidence" value="ECO:0007669"/>
    <property type="project" value="TreeGrafter"/>
</dbReference>
<evidence type="ECO:0000259" key="9">
    <source>
        <dbReference type="Pfam" id="PF00828"/>
    </source>
</evidence>
<evidence type="ECO:0000256" key="2">
    <source>
        <dbReference type="ARBA" id="ARBA00022730"/>
    </source>
</evidence>
<dbReference type="InterPro" id="IPR021131">
    <property type="entry name" value="Ribosomal_uL15/eL18"/>
</dbReference>
<proteinExistence type="inferred from homology"/>
<dbReference type="Gene3D" id="3.100.10.10">
    <property type="match status" value="1"/>
</dbReference>
<protein>
    <recommendedName>
        <fullName evidence="6">Large ribosomal subunit protein uL15</fullName>
    </recommendedName>
</protein>
<comment type="subunit">
    <text evidence="6">Part of the 50S ribosomal subunit.</text>
</comment>
<gene>
    <name evidence="6 10" type="primary">rplO</name>
    <name evidence="10" type="ORF">CA13_51480</name>
</gene>
<feature type="region of interest" description="Disordered" evidence="8">
    <location>
        <begin position="140"/>
        <end position="169"/>
    </location>
</feature>
<evidence type="ECO:0000313" key="10">
    <source>
        <dbReference type="EMBL" id="TWT83681.1"/>
    </source>
</evidence>
<dbReference type="HAMAP" id="MF_01341">
    <property type="entry name" value="Ribosomal_uL15"/>
    <property type="match status" value="1"/>
</dbReference>
<feature type="compositionally biased region" description="Basic residues" evidence="8">
    <location>
        <begin position="9"/>
        <end position="20"/>
    </location>
</feature>
<feature type="region of interest" description="Disordered" evidence="8">
    <location>
        <begin position="1"/>
        <end position="54"/>
    </location>
</feature>
<keyword evidence="11" id="KW-1185">Reference proteome</keyword>
<feature type="compositionally biased region" description="Gly residues" evidence="8">
    <location>
        <begin position="21"/>
        <end position="31"/>
    </location>
</feature>
<evidence type="ECO:0000256" key="7">
    <source>
        <dbReference type="RuleBase" id="RU003888"/>
    </source>
</evidence>
<keyword evidence="3 6" id="KW-0694">RNA-binding</keyword>
<organism evidence="10 11">
    <name type="scientific">Novipirellula herctigrandis</name>
    <dbReference type="NCBI Taxonomy" id="2527986"/>
    <lineage>
        <taxon>Bacteria</taxon>
        <taxon>Pseudomonadati</taxon>
        <taxon>Planctomycetota</taxon>
        <taxon>Planctomycetia</taxon>
        <taxon>Pirellulales</taxon>
        <taxon>Pirellulaceae</taxon>
        <taxon>Novipirellula</taxon>
    </lineage>
</organism>
<dbReference type="GO" id="GO:0006412">
    <property type="term" value="P:translation"/>
    <property type="evidence" value="ECO:0007669"/>
    <property type="project" value="UniProtKB-UniRule"/>
</dbReference>
<reference evidence="10 11" key="1">
    <citation type="submission" date="2019-02" db="EMBL/GenBank/DDBJ databases">
        <title>Deep-cultivation of Planctomycetes and their phenomic and genomic characterization uncovers novel biology.</title>
        <authorList>
            <person name="Wiegand S."/>
            <person name="Jogler M."/>
            <person name="Boedeker C."/>
            <person name="Pinto D."/>
            <person name="Vollmers J."/>
            <person name="Rivas-Marin E."/>
            <person name="Kohn T."/>
            <person name="Peeters S.H."/>
            <person name="Heuer A."/>
            <person name="Rast P."/>
            <person name="Oberbeckmann S."/>
            <person name="Bunk B."/>
            <person name="Jeske O."/>
            <person name="Meyerdierks A."/>
            <person name="Storesund J.E."/>
            <person name="Kallscheuer N."/>
            <person name="Luecker S."/>
            <person name="Lage O.M."/>
            <person name="Pohl T."/>
            <person name="Merkel B.J."/>
            <person name="Hornburger P."/>
            <person name="Mueller R.-W."/>
            <person name="Bruemmer F."/>
            <person name="Labrenz M."/>
            <person name="Spormann A.M."/>
            <person name="Op Den Camp H."/>
            <person name="Overmann J."/>
            <person name="Amann R."/>
            <person name="Jetten M.S.M."/>
            <person name="Mascher T."/>
            <person name="Medema M.H."/>
            <person name="Devos D.P."/>
            <person name="Kaster A.-K."/>
            <person name="Ovreas L."/>
            <person name="Rohde M."/>
            <person name="Galperin M.Y."/>
            <person name="Jogler C."/>
        </authorList>
    </citation>
    <scope>NUCLEOTIDE SEQUENCE [LARGE SCALE GENOMIC DNA]</scope>
    <source>
        <strain evidence="10 11">CA13</strain>
    </source>
</reference>
<keyword evidence="2 6" id="KW-0699">rRNA-binding</keyword>
<dbReference type="PANTHER" id="PTHR12934:SF11">
    <property type="entry name" value="LARGE RIBOSOMAL SUBUNIT PROTEIN UL15M"/>
    <property type="match status" value="1"/>
</dbReference>
<comment type="function">
    <text evidence="6">Binds to the 23S rRNA.</text>
</comment>
<dbReference type="EMBL" id="SJPJ01000001">
    <property type="protein sequence ID" value="TWT83681.1"/>
    <property type="molecule type" value="Genomic_DNA"/>
</dbReference>
<keyword evidence="4 6" id="KW-0689">Ribosomal protein</keyword>
<dbReference type="InterPro" id="IPR030878">
    <property type="entry name" value="Ribosomal_uL15"/>
</dbReference>
<dbReference type="NCBIfam" id="TIGR01071">
    <property type="entry name" value="rplO_bact"/>
    <property type="match status" value="1"/>
</dbReference>
<dbReference type="AlphaFoldDB" id="A0A5C5ZA57"/>
<dbReference type="Proteomes" id="UP000315010">
    <property type="component" value="Unassembled WGS sequence"/>
</dbReference>
<dbReference type="RefSeq" id="WP_146400986.1">
    <property type="nucleotide sequence ID" value="NZ_SJPJ01000001.1"/>
</dbReference>
<dbReference type="GO" id="GO:0003735">
    <property type="term" value="F:structural constituent of ribosome"/>
    <property type="evidence" value="ECO:0007669"/>
    <property type="project" value="InterPro"/>
</dbReference>
<evidence type="ECO:0000256" key="1">
    <source>
        <dbReference type="ARBA" id="ARBA00007320"/>
    </source>
</evidence>
<dbReference type="InterPro" id="IPR001196">
    <property type="entry name" value="Ribosomal_uL15_CS"/>
</dbReference>
<feature type="compositionally biased region" description="Basic and acidic residues" evidence="8">
    <location>
        <begin position="152"/>
        <end position="169"/>
    </location>
</feature>
<accession>A0A5C5ZA57</accession>
<evidence type="ECO:0000256" key="3">
    <source>
        <dbReference type="ARBA" id="ARBA00022884"/>
    </source>
</evidence>
<dbReference type="PROSITE" id="PS00475">
    <property type="entry name" value="RIBOSOMAL_L15"/>
    <property type="match status" value="1"/>
</dbReference>
<dbReference type="FunFam" id="3.100.10.10:FF:000005">
    <property type="entry name" value="50S ribosomal protein L15"/>
    <property type="match status" value="1"/>
</dbReference>
<dbReference type="OrthoDB" id="9810293at2"/>
<sequence>MNLNDIHRGITKHRKRKRIGRGPGSGTGKTAGRGHKGQKSRSGYSRKPSFQGGQIPMFRRIPKRGFNNKWSVDVFAVNVGKLNDTFEDGTEVTLELLAAKDLAKGTFDEVKILGDGELTKKLTVSAHRFSKSAEQKITAAGGTINKLAPKRQPAERVADLKKQKETSKA</sequence>
<name>A0A5C5ZA57_9BACT</name>
<evidence type="ECO:0000256" key="4">
    <source>
        <dbReference type="ARBA" id="ARBA00022980"/>
    </source>
</evidence>
<dbReference type="InterPro" id="IPR036227">
    <property type="entry name" value="Ribosomal_uL15/eL18_sf"/>
</dbReference>
<evidence type="ECO:0000256" key="8">
    <source>
        <dbReference type="SAM" id="MobiDB-lite"/>
    </source>
</evidence>
<dbReference type="InterPro" id="IPR005749">
    <property type="entry name" value="Ribosomal_uL15_bac-type"/>
</dbReference>
<dbReference type="PANTHER" id="PTHR12934">
    <property type="entry name" value="50S RIBOSOMAL PROTEIN L15"/>
    <property type="match status" value="1"/>
</dbReference>
<feature type="domain" description="Large ribosomal subunit protein uL15/eL18" evidence="9">
    <location>
        <begin position="77"/>
        <end position="144"/>
    </location>
</feature>
<keyword evidence="5 6" id="KW-0687">Ribonucleoprotein</keyword>
<comment type="similarity">
    <text evidence="1 6 7">Belongs to the universal ribosomal protein uL15 family.</text>
</comment>
<dbReference type="GO" id="GO:0019843">
    <property type="term" value="F:rRNA binding"/>
    <property type="evidence" value="ECO:0007669"/>
    <property type="project" value="UniProtKB-UniRule"/>
</dbReference>
<comment type="caution">
    <text evidence="10">The sequence shown here is derived from an EMBL/GenBank/DDBJ whole genome shotgun (WGS) entry which is preliminary data.</text>
</comment>
<dbReference type="Pfam" id="PF00828">
    <property type="entry name" value="Ribosomal_L27A"/>
    <property type="match status" value="1"/>
</dbReference>
<dbReference type="SUPFAM" id="SSF52080">
    <property type="entry name" value="Ribosomal proteins L15p and L18e"/>
    <property type="match status" value="1"/>
</dbReference>
<evidence type="ECO:0000256" key="6">
    <source>
        <dbReference type="HAMAP-Rule" id="MF_01341"/>
    </source>
</evidence>
<evidence type="ECO:0000256" key="5">
    <source>
        <dbReference type="ARBA" id="ARBA00023274"/>
    </source>
</evidence>
<evidence type="ECO:0000313" key="11">
    <source>
        <dbReference type="Proteomes" id="UP000315010"/>
    </source>
</evidence>